<reference evidence="10" key="1">
    <citation type="submission" date="2021-01" db="EMBL/GenBank/DDBJ databases">
        <authorList>
            <person name="Corre E."/>
            <person name="Pelletier E."/>
            <person name="Niang G."/>
            <person name="Scheremetjew M."/>
            <person name="Finn R."/>
            <person name="Kale V."/>
            <person name="Holt S."/>
            <person name="Cochrane G."/>
            <person name="Meng A."/>
            <person name="Brown T."/>
            <person name="Cohen L."/>
        </authorList>
    </citation>
    <scope>NUCLEOTIDE SEQUENCE</scope>
    <source>
        <strain evidence="10">GSO104</strain>
    </source>
</reference>
<evidence type="ECO:0000256" key="8">
    <source>
        <dbReference type="SAM" id="SignalP"/>
    </source>
</evidence>
<feature type="signal peptide" evidence="8">
    <location>
        <begin position="1"/>
        <end position="25"/>
    </location>
</feature>
<feature type="chain" id="PRO_5030936235" description="serine O-acetyltransferase" evidence="8">
    <location>
        <begin position="26"/>
        <end position="445"/>
    </location>
</feature>
<dbReference type="EMBL" id="HBNS01021359">
    <property type="protein sequence ID" value="CAE4611105.1"/>
    <property type="molecule type" value="Transcribed_RNA"/>
</dbReference>
<evidence type="ECO:0000256" key="6">
    <source>
        <dbReference type="ARBA" id="ARBA00049486"/>
    </source>
</evidence>
<dbReference type="Gene3D" id="2.160.10.10">
    <property type="entry name" value="Hexapeptide repeat proteins"/>
    <property type="match status" value="1"/>
</dbReference>
<evidence type="ECO:0000256" key="3">
    <source>
        <dbReference type="ARBA" id="ARBA00022605"/>
    </source>
</evidence>
<dbReference type="GO" id="GO:0009001">
    <property type="term" value="F:serine O-acetyltransferase activity"/>
    <property type="evidence" value="ECO:0007669"/>
    <property type="project" value="UniProtKB-EC"/>
</dbReference>
<comment type="catalytic activity">
    <reaction evidence="6">
        <text>L-serine + acetyl-CoA = O-acetyl-L-serine + CoA</text>
        <dbReference type="Rhea" id="RHEA:24560"/>
        <dbReference type="ChEBI" id="CHEBI:33384"/>
        <dbReference type="ChEBI" id="CHEBI:57287"/>
        <dbReference type="ChEBI" id="CHEBI:57288"/>
        <dbReference type="ChEBI" id="CHEBI:58340"/>
        <dbReference type="EC" id="2.3.1.30"/>
    </reaction>
</comment>
<name>A0A7S4RF79_9STRA</name>
<dbReference type="AlphaFoldDB" id="A0A7S4RF79"/>
<dbReference type="SMART" id="SM00971">
    <property type="entry name" value="SATase_N"/>
    <property type="match status" value="1"/>
</dbReference>
<evidence type="ECO:0000256" key="2">
    <source>
        <dbReference type="ARBA" id="ARBA00013266"/>
    </source>
</evidence>
<keyword evidence="5" id="KW-0012">Acyltransferase</keyword>
<dbReference type="InterPro" id="IPR045304">
    <property type="entry name" value="LbH_SAT"/>
</dbReference>
<evidence type="ECO:0000256" key="7">
    <source>
        <dbReference type="SAM" id="MobiDB-lite"/>
    </source>
</evidence>
<keyword evidence="8" id="KW-0732">Signal</keyword>
<dbReference type="InterPro" id="IPR011004">
    <property type="entry name" value="Trimer_LpxA-like_sf"/>
</dbReference>
<sequence>MTRRRTKSPCQKCITLLFLIVIVSSLEYATYVQSFAVPVISSNSFGGAPPPFLQRRRRRRKGMYHSVPNMSSSSSNNSSSSNKVAAAWEDLSLEMQTKVYISSLLHDMSHDNLQEFLGKLNASSKSYTEEPGRSSRINRRTKIDPLWIQIKLEAQHTLEPEPEAGPQLYQYILSQPSLIDAIATIISNEISTELMPATALRCLFLDMLREEDDYSIHFDVLAAVHRGNKHDKTKALSAVLFNQGLHAMVCYRVGHRLWQANRTGLAYYMQSTVSSKYSADIHPAAKLGAGIYLNCGCGVVIGETAVVGDNTSILQGVTLGGTGKEAGDRHPKVGKHVILYDSVSVLGNIQIGDGAIVNAKSIVTKPVPPMAIVSGIPAKIESERSFPEEEEGHSSDVLDDNDRNEDDTIITSGSVDGKKKTKEIEKVEQLIMRLSREQWKNSVAR</sequence>
<dbReference type="Pfam" id="PF06426">
    <property type="entry name" value="SATase_N"/>
    <property type="match status" value="1"/>
</dbReference>
<evidence type="ECO:0000256" key="5">
    <source>
        <dbReference type="ARBA" id="ARBA00023315"/>
    </source>
</evidence>
<gene>
    <name evidence="10" type="ORF">DBRI00130_LOCUS16926</name>
</gene>
<dbReference type="GO" id="GO:0005737">
    <property type="term" value="C:cytoplasm"/>
    <property type="evidence" value="ECO:0007669"/>
    <property type="project" value="InterPro"/>
</dbReference>
<dbReference type="FunFam" id="2.160.10.10:FF:000007">
    <property type="entry name" value="Serine acetyltransferase"/>
    <property type="match status" value="1"/>
</dbReference>
<feature type="domain" description="Serine acetyltransferase N-terminal" evidence="9">
    <location>
        <begin position="146"/>
        <end position="250"/>
    </location>
</feature>
<dbReference type="InterPro" id="IPR042122">
    <property type="entry name" value="Ser_AcTrfase_N_sf"/>
</dbReference>
<evidence type="ECO:0000256" key="4">
    <source>
        <dbReference type="ARBA" id="ARBA00022679"/>
    </source>
</evidence>
<feature type="compositionally biased region" description="Basic and acidic residues" evidence="7">
    <location>
        <begin position="383"/>
        <end position="396"/>
    </location>
</feature>
<comment type="similarity">
    <text evidence="1">Belongs to the transferase hexapeptide repeat family.</text>
</comment>
<dbReference type="EC" id="2.3.1.30" evidence="2"/>
<protein>
    <recommendedName>
        <fullName evidence="2">serine O-acetyltransferase</fullName>
        <ecNumber evidence="2">2.3.1.30</ecNumber>
    </recommendedName>
</protein>
<dbReference type="GO" id="GO:0006535">
    <property type="term" value="P:cysteine biosynthetic process from serine"/>
    <property type="evidence" value="ECO:0007669"/>
    <property type="project" value="InterPro"/>
</dbReference>
<organism evidence="10">
    <name type="scientific">Ditylum brightwellii</name>
    <dbReference type="NCBI Taxonomy" id="49249"/>
    <lineage>
        <taxon>Eukaryota</taxon>
        <taxon>Sar</taxon>
        <taxon>Stramenopiles</taxon>
        <taxon>Ochrophyta</taxon>
        <taxon>Bacillariophyta</taxon>
        <taxon>Mediophyceae</taxon>
        <taxon>Lithodesmiophycidae</taxon>
        <taxon>Lithodesmiales</taxon>
        <taxon>Lithodesmiaceae</taxon>
        <taxon>Ditylum</taxon>
    </lineage>
</organism>
<dbReference type="Gene3D" id="1.10.3130.10">
    <property type="entry name" value="serine acetyltransferase, domain 1"/>
    <property type="match status" value="1"/>
</dbReference>
<keyword evidence="4" id="KW-0808">Transferase</keyword>
<feature type="compositionally biased region" description="Acidic residues" evidence="7">
    <location>
        <begin position="397"/>
        <end position="408"/>
    </location>
</feature>
<feature type="region of interest" description="Disordered" evidence="7">
    <location>
        <begin position="383"/>
        <end position="421"/>
    </location>
</feature>
<accession>A0A7S4RF79</accession>
<evidence type="ECO:0000259" key="9">
    <source>
        <dbReference type="SMART" id="SM00971"/>
    </source>
</evidence>
<dbReference type="PANTHER" id="PTHR42811">
    <property type="entry name" value="SERINE ACETYLTRANSFERASE"/>
    <property type="match status" value="1"/>
</dbReference>
<evidence type="ECO:0000313" key="10">
    <source>
        <dbReference type="EMBL" id="CAE4611105.1"/>
    </source>
</evidence>
<evidence type="ECO:0000256" key="1">
    <source>
        <dbReference type="ARBA" id="ARBA00007274"/>
    </source>
</evidence>
<keyword evidence="3" id="KW-0028">Amino-acid biosynthesis</keyword>
<dbReference type="CDD" id="cd03354">
    <property type="entry name" value="LbH_SAT"/>
    <property type="match status" value="1"/>
</dbReference>
<dbReference type="UniPathway" id="UPA00136">
    <property type="reaction ID" value="UER00199"/>
</dbReference>
<dbReference type="InterPro" id="IPR010493">
    <property type="entry name" value="Ser_AcTrfase_N"/>
</dbReference>
<dbReference type="SUPFAM" id="SSF51161">
    <property type="entry name" value="Trimeric LpxA-like enzymes"/>
    <property type="match status" value="1"/>
</dbReference>
<proteinExistence type="inferred from homology"/>